<dbReference type="Pfam" id="PF00202">
    <property type="entry name" value="Aminotran_3"/>
    <property type="match status" value="1"/>
</dbReference>
<proteinExistence type="inferred from homology"/>
<sequence>MLKEITPTFNDAEILKVLADDYQLSGSLKALPGYCDQNFILTTRDQQNYIVKVANAAEPLLEIEMQNAAMAHLTAKDIAVPHALANNRQGQISTIANEQGQSFHLRVLSFLPGQFYAQTAAEKHNAALWQDLGKFVGKMDLALEDFSHSGAYRFLEWDLAQGYGICQQKKQHLDAEQYRLVESFLSLYQTQTLPLLSQLPQGVIHNDANDHNILVDDVEQPKVIAGLIDFGDMVHSHVINELAITCAYALMGQERPLTALKTIVAAYHEQRPLQAVELEVLYSLIALRLCTTLCNAALALKQNPENAYLQVSVKPALHLLERLKALNPFAVLCQLRQACGLPVDNGRDKEAIISYRKKHLGKTLSLSYQQPLKIVRGQGAYLFDESGQPYLDMVNNVCHVGHCHPKVVAAGQAQLAKLNTNTRYLHDNIVDYAEKLLATMPEELSVCMLVNSGSEANELAFRLARCYSQSKELLVVDGAYHGNTNACIEASPYKFNGPGGEGPQPHIHTVALPDPYRGPFTGNTPETARAYAASVQETIDSLAKQDKKPGAFICESLQGVAGQIIMPDGYLSMIYEKVRAAGGVCIADEVQVGFGRVGSHMWAFETQQVVPDIVTLGKPIGNGHPMAAVITTQAIADAFVTGMEYFNTFGGNPVSCAIGSAVLAAIKEDKLQENALQTGNYFKDKLLELQLTFELIGDVRGLGLFLGVELVEDRESKQPATEKTAWLVEYFKQHHILLSTEGPFYNILKIKPPLAFSIVDADKFITVLKSGLSALLSADQVKTRH</sequence>
<feature type="domain" description="Aminoglycoside phosphotransferase" evidence="4">
    <location>
        <begin position="33"/>
        <end position="268"/>
    </location>
</feature>
<dbReference type="PANTHER" id="PTHR45688:SF13">
    <property type="entry name" value="ALANINE--GLYOXYLATE AMINOTRANSFERASE 2-LIKE"/>
    <property type="match status" value="1"/>
</dbReference>
<evidence type="ECO:0000259" key="4">
    <source>
        <dbReference type="Pfam" id="PF01636"/>
    </source>
</evidence>
<dbReference type="InterPro" id="IPR015424">
    <property type="entry name" value="PyrdxlP-dep_Trfase"/>
</dbReference>
<accession>A0AAF0CEQ9</accession>
<dbReference type="KEGG" id="tvd:SG34_033510"/>
<comment type="similarity">
    <text evidence="2">Belongs to the class-III pyridoxal-phosphate-dependent aminotransferase family.</text>
</comment>
<dbReference type="InterPro" id="IPR005814">
    <property type="entry name" value="Aminotrans_3"/>
</dbReference>
<organism evidence="5 6">
    <name type="scientific">Thalassomonas viridans</name>
    <dbReference type="NCBI Taxonomy" id="137584"/>
    <lineage>
        <taxon>Bacteria</taxon>
        <taxon>Pseudomonadati</taxon>
        <taxon>Pseudomonadota</taxon>
        <taxon>Gammaproteobacteria</taxon>
        <taxon>Alteromonadales</taxon>
        <taxon>Colwelliaceae</taxon>
        <taxon>Thalassomonas</taxon>
    </lineage>
</organism>
<dbReference type="EMBL" id="CP059734">
    <property type="protein sequence ID" value="WDE09345.1"/>
    <property type="molecule type" value="Genomic_DNA"/>
</dbReference>
<name>A0AAF0CEQ9_9GAMM</name>
<evidence type="ECO:0000256" key="3">
    <source>
        <dbReference type="ARBA" id="ARBA00022898"/>
    </source>
</evidence>
<evidence type="ECO:0000313" key="5">
    <source>
        <dbReference type="EMBL" id="WDE09345.1"/>
    </source>
</evidence>
<reference evidence="5 6" key="1">
    <citation type="journal article" date="2015" name="Genome Announc.">
        <title>Draft Genome Sequences of Marine Isolates of Thalassomonas viridans and Thalassomonas actiniarum.</title>
        <authorList>
            <person name="Olonade I."/>
            <person name="van Zyl L.J."/>
            <person name="Trindade M."/>
        </authorList>
    </citation>
    <scope>NUCLEOTIDE SEQUENCE [LARGE SCALE GENOMIC DNA]</scope>
    <source>
        <strain evidence="5 6">XOM25</strain>
    </source>
</reference>
<dbReference type="Gene3D" id="3.90.1200.10">
    <property type="match status" value="1"/>
</dbReference>
<comment type="cofactor">
    <cofactor evidence="1">
        <name>pyridoxal 5'-phosphate</name>
        <dbReference type="ChEBI" id="CHEBI:597326"/>
    </cofactor>
</comment>
<dbReference type="Gene3D" id="3.30.200.20">
    <property type="entry name" value="Phosphorylase Kinase, domain 1"/>
    <property type="match status" value="1"/>
</dbReference>
<evidence type="ECO:0000256" key="1">
    <source>
        <dbReference type="ARBA" id="ARBA00001933"/>
    </source>
</evidence>
<dbReference type="PANTHER" id="PTHR45688">
    <property type="match status" value="1"/>
</dbReference>
<keyword evidence="6" id="KW-1185">Reference proteome</keyword>
<dbReference type="Gene3D" id="3.90.1150.10">
    <property type="entry name" value="Aspartate Aminotransferase, domain 1"/>
    <property type="match status" value="1"/>
</dbReference>
<evidence type="ECO:0000313" key="6">
    <source>
        <dbReference type="Proteomes" id="UP000032352"/>
    </source>
</evidence>
<keyword evidence="5" id="KW-0808">Transferase</keyword>
<protein>
    <submittedName>
        <fullName evidence="5">Aminotransferase class III-fold pyridoxal phosphate-dependent enzyme</fullName>
    </submittedName>
</protein>
<gene>
    <name evidence="5" type="ORF">SG34_033510</name>
</gene>
<dbReference type="PROSITE" id="PS00600">
    <property type="entry name" value="AA_TRANSFER_CLASS_3"/>
    <property type="match status" value="1"/>
</dbReference>
<dbReference type="SUPFAM" id="SSF53383">
    <property type="entry name" value="PLP-dependent transferases"/>
    <property type="match status" value="1"/>
</dbReference>
<keyword evidence="3" id="KW-0663">Pyridoxal phosphate</keyword>
<reference evidence="5 6" key="2">
    <citation type="journal article" date="2022" name="Mar. Drugs">
        <title>Bioassay-Guided Fractionation Leads to the Detection of Cholic Acid Generated by the Rare Thalassomonas sp.</title>
        <authorList>
            <person name="Pheiffer F."/>
            <person name="Schneider Y.K."/>
            <person name="Hansen E.H."/>
            <person name="Andersen J.H."/>
            <person name="Isaksson J."/>
            <person name="Busche T."/>
            <person name="R C."/>
            <person name="Kalinowski J."/>
            <person name="Zyl L.V."/>
            <person name="Trindade M."/>
        </authorList>
    </citation>
    <scope>NUCLEOTIDE SEQUENCE [LARGE SCALE GENOMIC DNA]</scope>
    <source>
        <strain evidence="5 6">XOM25</strain>
    </source>
</reference>
<dbReference type="InterPro" id="IPR049704">
    <property type="entry name" value="Aminotrans_3_PPA_site"/>
</dbReference>
<dbReference type="GO" id="GO:0030170">
    <property type="term" value="F:pyridoxal phosphate binding"/>
    <property type="evidence" value="ECO:0007669"/>
    <property type="project" value="InterPro"/>
</dbReference>
<dbReference type="RefSeq" id="WP_274038690.1">
    <property type="nucleotide sequence ID" value="NZ_CP059734.1"/>
</dbReference>
<dbReference type="Proteomes" id="UP000032352">
    <property type="component" value="Chromosome pTvir"/>
</dbReference>
<dbReference type="InterPro" id="IPR002575">
    <property type="entry name" value="Aminoglycoside_PTrfase"/>
</dbReference>
<dbReference type="AlphaFoldDB" id="A0AAF0CEQ9"/>
<dbReference type="InterPro" id="IPR015422">
    <property type="entry name" value="PyrdxlP-dep_Trfase_small"/>
</dbReference>
<dbReference type="InterPro" id="IPR011009">
    <property type="entry name" value="Kinase-like_dom_sf"/>
</dbReference>
<dbReference type="Gene3D" id="3.40.640.10">
    <property type="entry name" value="Type I PLP-dependent aspartate aminotransferase-like (Major domain)"/>
    <property type="match status" value="1"/>
</dbReference>
<dbReference type="CDD" id="cd00610">
    <property type="entry name" value="OAT_like"/>
    <property type="match status" value="1"/>
</dbReference>
<evidence type="ECO:0000256" key="2">
    <source>
        <dbReference type="ARBA" id="ARBA00008954"/>
    </source>
</evidence>
<dbReference type="InterPro" id="IPR015421">
    <property type="entry name" value="PyrdxlP-dep_Trfase_major"/>
</dbReference>
<dbReference type="Pfam" id="PF01636">
    <property type="entry name" value="APH"/>
    <property type="match status" value="1"/>
</dbReference>
<keyword evidence="5" id="KW-0032">Aminotransferase</keyword>
<dbReference type="GO" id="GO:0008483">
    <property type="term" value="F:transaminase activity"/>
    <property type="evidence" value="ECO:0007669"/>
    <property type="project" value="UniProtKB-KW"/>
</dbReference>
<dbReference type="SUPFAM" id="SSF56112">
    <property type="entry name" value="Protein kinase-like (PK-like)"/>
    <property type="match status" value="1"/>
</dbReference>